<dbReference type="RefSeq" id="WP_112127846.1">
    <property type="nucleotide sequence ID" value="NZ_QMBQ01000004.1"/>
</dbReference>
<dbReference type="Pfam" id="PF02086">
    <property type="entry name" value="MethyltransfD12"/>
    <property type="match status" value="1"/>
</dbReference>
<dbReference type="OrthoDB" id="9805629at2"/>
<evidence type="ECO:0000313" key="6">
    <source>
        <dbReference type="EMBL" id="RAZ75818.1"/>
    </source>
</evidence>
<dbReference type="GO" id="GO:0006298">
    <property type="term" value="P:mismatch repair"/>
    <property type="evidence" value="ECO:0007669"/>
    <property type="project" value="TreeGrafter"/>
</dbReference>
<dbReference type="Gene3D" id="3.40.50.150">
    <property type="entry name" value="Vaccinia Virus protein VP39"/>
    <property type="match status" value="2"/>
</dbReference>
<feature type="binding site" evidence="4">
    <location>
        <position position="56"/>
    </location>
    <ligand>
        <name>S-adenosyl-L-methionine</name>
        <dbReference type="ChEBI" id="CHEBI:59789"/>
    </ligand>
</feature>
<dbReference type="AlphaFoldDB" id="A0A330GQQ3"/>
<dbReference type="GO" id="GO:0009307">
    <property type="term" value="P:DNA restriction-modification system"/>
    <property type="evidence" value="ECO:0007669"/>
    <property type="project" value="InterPro"/>
</dbReference>
<evidence type="ECO:0000256" key="5">
    <source>
        <dbReference type="SAM" id="MobiDB-lite"/>
    </source>
</evidence>
<evidence type="ECO:0000256" key="1">
    <source>
        <dbReference type="ARBA" id="ARBA00022603"/>
    </source>
</evidence>
<reference evidence="6 7" key="1">
    <citation type="submission" date="2018-07" db="EMBL/GenBank/DDBJ databases">
        <title>Diversity of Mesorhizobium strains in Brazil.</title>
        <authorList>
            <person name="Helene L.C.F."/>
            <person name="Dall'Agnol R."/>
            <person name="Delamuta J.R.M."/>
            <person name="Hungria M."/>
        </authorList>
    </citation>
    <scope>NUCLEOTIDE SEQUENCE [LARGE SCALE GENOMIC DNA]</scope>
    <source>
        <strain evidence="6 7">CNPSo 3140</strain>
    </source>
</reference>
<dbReference type="PANTHER" id="PTHR30481">
    <property type="entry name" value="DNA ADENINE METHYLASE"/>
    <property type="match status" value="1"/>
</dbReference>
<evidence type="ECO:0000256" key="3">
    <source>
        <dbReference type="ARBA" id="ARBA00022691"/>
    </source>
</evidence>
<keyword evidence="1 6" id="KW-0489">Methyltransferase</keyword>
<feature type="compositionally biased region" description="Polar residues" evidence="5">
    <location>
        <begin position="132"/>
        <end position="145"/>
    </location>
</feature>
<dbReference type="PANTHER" id="PTHR30481:SF4">
    <property type="entry name" value="SITE-SPECIFIC DNA-METHYLTRANSFERASE (ADENINE-SPECIFIC)"/>
    <property type="match status" value="1"/>
</dbReference>
<dbReference type="GO" id="GO:0043565">
    <property type="term" value="F:sequence-specific DNA binding"/>
    <property type="evidence" value="ECO:0007669"/>
    <property type="project" value="TreeGrafter"/>
</dbReference>
<feature type="binding site" evidence="4">
    <location>
        <position position="15"/>
    </location>
    <ligand>
        <name>S-adenosyl-L-methionine</name>
        <dbReference type="ChEBI" id="CHEBI:59789"/>
    </ligand>
</feature>
<dbReference type="InterPro" id="IPR012327">
    <property type="entry name" value="MeTrfase_D12"/>
</dbReference>
<name>A0A330GQQ3_9HYPH</name>
<organism evidence="6 7">
    <name type="scientific">Mesorhizobium atlanticum</name>
    <dbReference type="NCBI Taxonomy" id="2233532"/>
    <lineage>
        <taxon>Bacteria</taxon>
        <taxon>Pseudomonadati</taxon>
        <taxon>Pseudomonadota</taxon>
        <taxon>Alphaproteobacteria</taxon>
        <taxon>Hyphomicrobiales</taxon>
        <taxon>Phyllobacteriaceae</taxon>
        <taxon>Mesorhizobium</taxon>
    </lineage>
</organism>
<accession>A0A330GQQ3</accession>
<gene>
    <name evidence="6" type="ORF">DPM35_13795</name>
</gene>
<protein>
    <submittedName>
        <fullName evidence="6">DNA adenine methylase</fullName>
    </submittedName>
</protein>
<evidence type="ECO:0000313" key="7">
    <source>
        <dbReference type="Proteomes" id="UP000251956"/>
    </source>
</evidence>
<keyword evidence="3" id="KW-0949">S-adenosyl-L-methionine</keyword>
<dbReference type="PIRSF" id="PIRSF000398">
    <property type="entry name" value="M_m6A_EcoRV"/>
    <property type="match status" value="1"/>
</dbReference>
<feature type="binding site" evidence="4">
    <location>
        <position position="189"/>
    </location>
    <ligand>
        <name>S-adenosyl-L-methionine</name>
        <dbReference type="ChEBI" id="CHEBI:59789"/>
    </ligand>
</feature>
<comment type="caution">
    <text evidence="6">The sequence shown here is derived from an EMBL/GenBank/DDBJ whole genome shotgun (WGS) entry which is preliminary data.</text>
</comment>
<proteinExistence type="predicted"/>
<dbReference type="PRINTS" id="PR00505">
    <property type="entry name" value="D12N6MTFRASE"/>
</dbReference>
<dbReference type="GO" id="GO:0032259">
    <property type="term" value="P:methylation"/>
    <property type="evidence" value="ECO:0007669"/>
    <property type="project" value="UniProtKB-KW"/>
</dbReference>
<feature type="binding site" evidence="4">
    <location>
        <position position="11"/>
    </location>
    <ligand>
        <name>S-adenosyl-L-methionine</name>
        <dbReference type="ChEBI" id="CHEBI:59789"/>
    </ligand>
</feature>
<dbReference type="Proteomes" id="UP000251956">
    <property type="component" value="Unassembled WGS sequence"/>
</dbReference>
<keyword evidence="2" id="KW-0808">Transferase</keyword>
<dbReference type="GO" id="GO:1904047">
    <property type="term" value="F:S-adenosyl-L-methionine binding"/>
    <property type="evidence" value="ECO:0007669"/>
    <property type="project" value="TreeGrafter"/>
</dbReference>
<sequence length="296" mass="33196">MNAPTRPVLRWHGGKWKLAPWIIGFFPAHKIYVEPFGGGGSVLMRKPRSYGEIYNDLDDEVVTLFRVLRDRASAAELERLLRLTPFARGEFKGAYQPSEDPIERSRRLLVRSYMGFGSNAHASQHKGHRSTGFRSNSNRSGTTPAQDWANYPDVLAAMVARLAGVVIENRDAKVVMAQHDSGETLHYVDPPYLPETRARGNRYDLAWRMYRHELSRNDHAALLAFLADLKGMVILSGYPDPLYDDALTNWRRIETKAFADGARERVEVLWLNPACAAALDARASGAGAPLFARMTA</sequence>
<dbReference type="GO" id="GO:0009007">
    <property type="term" value="F:site-specific DNA-methyltransferase (adenine-specific) activity"/>
    <property type="evidence" value="ECO:0007669"/>
    <property type="project" value="UniProtKB-EC"/>
</dbReference>
<keyword evidence="7" id="KW-1185">Reference proteome</keyword>
<evidence type="ECO:0000256" key="4">
    <source>
        <dbReference type="PIRSR" id="PIRSR000398-1"/>
    </source>
</evidence>
<feature type="region of interest" description="Disordered" evidence="5">
    <location>
        <begin position="119"/>
        <end position="145"/>
    </location>
</feature>
<dbReference type="SUPFAM" id="SSF53335">
    <property type="entry name" value="S-adenosyl-L-methionine-dependent methyltransferases"/>
    <property type="match status" value="1"/>
</dbReference>
<dbReference type="InterPro" id="IPR029063">
    <property type="entry name" value="SAM-dependent_MTases_sf"/>
</dbReference>
<dbReference type="EMBL" id="QMBQ01000004">
    <property type="protein sequence ID" value="RAZ75818.1"/>
    <property type="molecule type" value="Genomic_DNA"/>
</dbReference>
<evidence type="ECO:0000256" key="2">
    <source>
        <dbReference type="ARBA" id="ARBA00022679"/>
    </source>
</evidence>
<dbReference type="InterPro" id="IPR012263">
    <property type="entry name" value="M_m6A_EcoRV"/>
</dbReference>